<dbReference type="InterPro" id="IPR047142">
    <property type="entry name" value="OryJ/VirC-like"/>
</dbReference>
<protein>
    <recommendedName>
        <fullName evidence="2">Cupin type-2 domain-containing protein</fullName>
    </recommendedName>
</protein>
<feature type="region of interest" description="Disordered" evidence="1">
    <location>
        <begin position="164"/>
        <end position="183"/>
    </location>
</feature>
<dbReference type="CDD" id="cd02231">
    <property type="entry name" value="cupin_BLL6423-like"/>
    <property type="match status" value="1"/>
</dbReference>
<name>U4LU76_PYROM</name>
<accession>U4LU76</accession>
<organism evidence="3 4">
    <name type="scientific">Pyronema omphalodes (strain CBS 100304)</name>
    <name type="common">Pyronema confluens</name>
    <dbReference type="NCBI Taxonomy" id="1076935"/>
    <lineage>
        <taxon>Eukaryota</taxon>
        <taxon>Fungi</taxon>
        <taxon>Dikarya</taxon>
        <taxon>Ascomycota</taxon>
        <taxon>Pezizomycotina</taxon>
        <taxon>Pezizomycetes</taxon>
        <taxon>Pezizales</taxon>
        <taxon>Pyronemataceae</taxon>
        <taxon>Pyronema</taxon>
    </lineage>
</organism>
<keyword evidence="4" id="KW-1185">Reference proteome</keyword>
<dbReference type="InterPro" id="IPR013096">
    <property type="entry name" value="Cupin_2"/>
</dbReference>
<dbReference type="InterPro" id="IPR014710">
    <property type="entry name" value="RmlC-like_jellyroll"/>
</dbReference>
<dbReference type="PANTHER" id="PTHR36156">
    <property type="entry name" value="SLR2101 PROTEIN"/>
    <property type="match status" value="1"/>
</dbReference>
<dbReference type="OrthoDB" id="5840532at2759"/>
<dbReference type="OMA" id="GTMHQWV"/>
<dbReference type="eggNOG" id="ENOG502S90D">
    <property type="taxonomic scope" value="Eukaryota"/>
</dbReference>
<dbReference type="Gene3D" id="2.60.120.10">
    <property type="entry name" value="Jelly Rolls"/>
    <property type="match status" value="1"/>
</dbReference>
<dbReference type="PANTHER" id="PTHR36156:SF3">
    <property type="entry name" value="CUPIN 2 CONSERVED BARREL DOMAIN-CONTAINING PROTEIN"/>
    <property type="match status" value="1"/>
</dbReference>
<proteinExistence type="predicted"/>
<feature type="domain" description="Cupin type-2" evidence="2">
    <location>
        <begin position="85"/>
        <end position="151"/>
    </location>
</feature>
<dbReference type="Pfam" id="PF07883">
    <property type="entry name" value="Cupin_2"/>
    <property type="match status" value="1"/>
</dbReference>
<dbReference type="Gene3D" id="2.20.70.150">
    <property type="match status" value="1"/>
</dbReference>
<dbReference type="AlphaFoldDB" id="U4LU76"/>
<dbReference type="STRING" id="1076935.U4LU76"/>
<dbReference type="SUPFAM" id="SSF51182">
    <property type="entry name" value="RmlC-like cupins"/>
    <property type="match status" value="1"/>
</dbReference>
<dbReference type="Proteomes" id="UP000018144">
    <property type="component" value="Unassembled WGS sequence"/>
</dbReference>
<evidence type="ECO:0000313" key="3">
    <source>
        <dbReference type="EMBL" id="CCX31416.1"/>
    </source>
</evidence>
<dbReference type="EMBL" id="HF935596">
    <property type="protein sequence ID" value="CCX31416.1"/>
    <property type="molecule type" value="Genomic_DNA"/>
</dbReference>
<gene>
    <name evidence="3" type="ORF">PCON_10763</name>
</gene>
<evidence type="ECO:0000313" key="4">
    <source>
        <dbReference type="Proteomes" id="UP000018144"/>
    </source>
</evidence>
<evidence type="ECO:0000259" key="2">
    <source>
        <dbReference type="Pfam" id="PF07883"/>
    </source>
</evidence>
<sequence>MAETNLRPLQRLITTHNEAGQAIFSSALPETAPTTQVAPGLNFTLGYSTTSFPASLANDSDITSYSTMLSQPPGLAIPNGTVCRIVEFAPGSEPIMHRTVSLDYGIVLEGEIELELDSGEKRRMERGDIAVQRATMHAWRNVGEGWARMCFVLTACEAPVVGGKPLGEEGTGAVQKEAEGPTA</sequence>
<reference evidence="3 4" key="1">
    <citation type="journal article" date="2013" name="PLoS Genet.">
        <title>The genome and development-dependent transcriptomes of Pyronema confluens: a window into fungal evolution.</title>
        <authorList>
            <person name="Traeger S."/>
            <person name="Altegoer F."/>
            <person name="Freitag M."/>
            <person name="Gabaldon T."/>
            <person name="Kempken F."/>
            <person name="Kumar A."/>
            <person name="Marcet-Houben M."/>
            <person name="Poggeler S."/>
            <person name="Stajich J.E."/>
            <person name="Nowrousian M."/>
        </authorList>
    </citation>
    <scope>NUCLEOTIDE SEQUENCE [LARGE SCALE GENOMIC DNA]</scope>
    <source>
        <strain evidence="4">CBS 100304</strain>
        <tissue evidence="3">Vegetative mycelium</tissue>
    </source>
</reference>
<evidence type="ECO:0000256" key="1">
    <source>
        <dbReference type="SAM" id="MobiDB-lite"/>
    </source>
</evidence>
<dbReference type="InterPro" id="IPR011051">
    <property type="entry name" value="RmlC_Cupin_sf"/>
</dbReference>